<feature type="region of interest" description="Disordered" evidence="1">
    <location>
        <begin position="43"/>
        <end position="66"/>
    </location>
</feature>
<dbReference type="EMBL" id="CP000394">
    <property type="protein sequence ID" value="ASV62392.1"/>
    <property type="molecule type" value="Genomic_DNA"/>
</dbReference>
<organism evidence="2 3">
    <name type="scientific">Granulibacter bethesdensis (strain ATCC BAA-1260 / CGDNIH1)</name>
    <dbReference type="NCBI Taxonomy" id="391165"/>
    <lineage>
        <taxon>Bacteria</taxon>
        <taxon>Pseudomonadati</taxon>
        <taxon>Pseudomonadota</taxon>
        <taxon>Alphaproteobacteria</taxon>
        <taxon>Acetobacterales</taxon>
        <taxon>Acetobacteraceae</taxon>
        <taxon>Granulibacter</taxon>
    </lineage>
</organism>
<dbReference type="AlphaFoldDB" id="A0A286M2Z3"/>
<keyword evidence="3" id="KW-1185">Reference proteome</keyword>
<proteinExistence type="predicted"/>
<reference evidence="2 3" key="1">
    <citation type="journal article" date="2007" name="J. Bacteriol.">
        <title>Genome sequence analysis of the emerging human pathogenic acetic acid bacterium Granulibacter bethesdensis.</title>
        <authorList>
            <person name="Greenberg D.E."/>
            <person name="Porcella S.F."/>
            <person name="Zelazny A.M."/>
            <person name="Virtaneva K."/>
            <person name="Sturdevant D.E."/>
            <person name="Kupko J.J.III."/>
            <person name="Barbian K.D."/>
            <person name="Babar A."/>
            <person name="Dorward D.W."/>
            <person name="Holland S.M."/>
        </authorList>
    </citation>
    <scope>NUCLEOTIDE SEQUENCE [LARGE SCALE GENOMIC DNA]</scope>
    <source>
        <strain evidence="3">ATCC BAA-1260 / CGDNIH1</strain>
    </source>
</reference>
<dbReference type="Proteomes" id="UP000001963">
    <property type="component" value="Chromosome"/>
</dbReference>
<dbReference type="KEGG" id="gbe:GbCGDNIH1_5097"/>
<evidence type="ECO:0000256" key="1">
    <source>
        <dbReference type="SAM" id="MobiDB-lite"/>
    </source>
</evidence>
<accession>A0A286M2Z3</accession>
<feature type="region of interest" description="Disordered" evidence="1">
    <location>
        <begin position="1"/>
        <end position="20"/>
    </location>
</feature>
<protein>
    <submittedName>
        <fullName evidence="2">Uncharacterized protein</fullName>
    </submittedName>
</protein>
<gene>
    <name evidence="2" type="ordered locus">GbCGDNIH1_5097</name>
</gene>
<evidence type="ECO:0000313" key="3">
    <source>
        <dbReference type="Proteomes" id="UP000001963"/>
    </source>
</evidence>
<name>A0A286M2Z3_GRABC</name>
<evidence type="ECO:0000313" key="2">
    <source>
        <dbReference type="EMBL" id="ASV62392.1"/>
    </source>
</evidence>
<sequence length="66" mass="7564">MLSMARSYTMKSGWETGPRAQQMAPAIMTGEWSSALHIDRAERHDPLPFRPPDMMAEKLPQFYRPG</sequence>